<comment type="similarity">
    <text evidence="3">Belongs to the A9/FIL1 family.</text>
</comment>
<dbReference type="Gene3D" id="1.10.110.10">
    <property type="entry name" value="Plant lipid-transfer and hydrophobic proteins"/>
    <property type="match status" value="1"/>
</dbReference>
<evidence type="ECO:0000256" key="1">
    <source>
        <dbReference type="ARBA" id="ARBA00004613"/>
    </source>
</evidence>
<keyword evidence="4" id="KW-0732">Signal</keyword>
<sequence length="95" mass="9660">MAASLTNSAVLIAKAALLLLLVATQARAQDGTSSCTAELNSLNVCAPFVLPNAGNPSAECCGALRAVPRDCVCSTIRISARLPSSCSLPPLDCDN</sequence>
<keyword evidence="7" id="KW-1185">Reference proteome</keyword>
<evidence type="ECO:0000313" key="7">
    <source>
        <dbReference type="Proteomes" id="UP000594263"/>
    </source>
</evidence>
<feature type="domain" description="Bifunctional inhibitor/plant lipid transfer protein/seed storage helical" evidence="5">
    <location>
        <begin position="35"/>
        <end position="93"/>
    </location>
</feature>
<feature type="chain" id="PRO_5029679179" description="Bifunctional inhibitor/plant lipid transfer protein/seed storage helical domain-containing protein" evidence="4">
    <location>
        <begin position="29"/>
        <end position="95"/>
    </location>
</feature>
<dbReference type="SMART" id="SM00499">
    <property type="entry name" value="AAI"/>
    <property type="match status" value="1"/>
</dbReference>
<keyword evidence="2" id="KW-0964">Secreted</keyword>
<dbReference type="PANTHER" id="PTHR35501:SF3">
    <property type="entry name" value="PROTEIN YY1"/>
    <property type="match status" value="1"/>
</dbReference>
<dbReference type="Gramene" id="Kaladp0008s0543.1.v1.1">
    <property type="protein sequence ID" value="Kaladp0008s0543.1.v1.1"/>
    <property type="gene ID" value="Kaladp0008s0543.v1.1"/>
</dbReference>
<evidence type="ECO:0000259" key="5">
    <source>
        <dbReference type="SMART" id="SM00499"/>
    </source>
</evidence>
<dbReference type="Pfam" id="PF00234">
    <property type="entry name" value="Tryp_alpha_amyl"/>
    <property type="match status" value="1"/>
</dbReference>
<dbReference type="SUPFAM" id="SSF47699">
    <property type="entry name" value="Bifunctional inhibitor/lipid-transfer protein/seed storage 2S albumin"/>
    <property type="match status" value="1"/>
</dbReference>
<evidence type="ECO:0000313" key="6">
    <source>
        <dbReference type="EnsemblPlants" id="Kaladp0008s0543.1.v1.1"/>
    </source>
</evidence>
<name>A0A7N0REI7_KALFE</name>
<evidence type="ECO:0000256" key="4">
    <source>
        <dbReference type="SAM" id="SignalP"/>
    </source>
</evidence>
<dbReference type="PANTHER" id="PTHR35501">
    <property type="entry name" value="PROTEIN YY1"/>
    <property type="match status" value="1"/>
</dbReference>
<evidence type="ECO:0000256" key="3">
    <source>
        <dbReference type="ARBA" id="ARBA00038300"/>
    </source>
</evidence>
<dbReference type="EnsemblPlants" id="Kaladp0008s0543.1.v1.1">
    <property type="protein sequence ID" value="Kaladp0008s0543.1.v1.1"/>
    <property type="gene ID" value="Kaladp0008s0543.v1.1"/>
</dbReference>
<comment type="subcellular location">
    <subcellularLocation>
        <location evidence="1">Secreted</location>
    </subcellularLocation>
</comment>
<accession>A0A7N0REI7</accession>
<feature type="signal peptide" evidence="4">
    <location>
        <begin position="1"/>
        <end position="28"/>
    </location>
</feature>
<reference evidence="6" key="1">
    <citation type="submission" date="2021-01" db="UniProtKB">
        <authorList>
            <consortium name="EnsemblPlants"/>
        </authorList>
    </citation>
    <scope>IDENTIFICATION</scope>
</reference>
<evidence type="ECO:0000256" key="2">
    <source>
        <dbReference type="ARBA" id="ARBA00022525"/>
    </source>
</evidence>
<proteinExistence type="inferred from homology"/>
<dbReference type="AlphaFoldDB" id="A0A7N0REI7"/>
<protein>
    <recommendedName>
        <fullName evidence="5">Bifunctional inhibitor/plant lipid transfer protein/seed storage helical domain-containing protein</fullName>
    </recommendedName>
</protein>
<dbReference type="OMA" id="QSVDHDC"/>
<dbReference type="InterPro" id="IPR016140">
    <property type="entry name" value="Bifunc_inhib/LTP/seed_store"/>
</dbReference>
<dbReference type="InterPro" id="IPR036312">
    <property type="entry name" value="Bifun_inhib/LTP/seed_sf"/>
</dbReference>
<dbReference type="GO" id="GO:0005576">
    <property type="term" value="C:extracellular region"/>
    <property type="evidence" value="ECO:0007669"/>
    <property type="project" value="UniProtKB-SubCell"/>
</dbReference>
<dbReference type="Proteomes" id="UP000594263">
    <property type="component" value="Unplaced"/>
</dbReference>
<organism evidence="6 7">
    <name type="scientific">Kalanchoe fedtschenkoi</name>
    <name type="common">Lavender scallops</name>
    <name type="synonym">South American air plant</name>
    <dbReference type="NCBI Taxonomy" id="63787"/>
    <lineage>
        <taxon>Eukaryota</taxon>
        <taxon>Viridiplantae</taxon>
        <taxon>Streptophyta</taxon>
        <taxon>Embryophyta</taxon>
        <taxon>Tracheophyta</taxon>
        <taxon>Spermatophyta</taxon>
        <taxon>Magnoliopsida</taxon>
        <taxon>eudicotyledons</taxon>
        <taxon>Gunneridae</taxon>
        <taxon>Pentapetalae</taxon>
        <taxon>Saxifragales</taxon>
        <taxon>Crassulaceae</taxon>
        <taxon>Kalanchoe</taxon>
    </lineage>
</organism>